<evidence type="ECO:0000313" key="3">
    <source>
        <dbReference type="Proteomes" id="UP001519460"/>
    </source>
</evidence>
<feature type="region of interest" description="Disordered" evidence="1">
    <location>
        <begin position="215"/>
        <end position="243"/>
    </location>
</feature>
<dbReference type="Proteomes" id="UP001519460">
    <property type="component" value="Unassembled WGS sequence"/>
</dbReference>
<protein>
    <submittedName>
        <fullName evidence="2">Uncharacterized protein</fullName>
    </submittedName>
</protein>
<sequence>MSLLDQPSDVWIRVYQCYDDVLRAKAETQKDVNKRKTLLDLDEWYQQQLPAFISARGEKYITHEELAKVMKWKLSRGKFRPTLQKMVESNSPEAVLSASKKAFKALPKQQSAVEPLLVLRGVGPATASAVLAAGAPDHVPFMADESMIALPGLQPLQYTLSAFRTYADQVQELTKDLQKQDGEFGWTPHRVELTLWTLQVAKMLKMDKVLELLNPKTQGHGSDTAKRKRTHAEERQPSKKKPA</sequence>
<dbReference type="AlphaFoldDB" id="A0ABD0LP82"/>
<comment type="caution">
    <text evidence="2">The sequence shown here is derived from an EMBL/GenBank/DDBJ whole genome shotgun (WGS) entry which is preliminary data.</text>
</comment>
<evidence type="ECO:0000313" key="2">
    <source>
        <dbReference type="EMBL" id="KAK7501284.1"/>
    </source>
</evidence>
<proteinExistence type="predicted"/>
<accession>A0ABD0LP82</accession>
<keyword evidence="3" id="KW-1185">Reference proteome</keyword>
<organism evidence="2 3">
    <name type="scientific">Batillaria attramentaria</name>
    <dbReference type="NCBI Taxonomy" id="370345"/>
    <lineage>
        <taxon>Eukaryota</taxon>
        <taxon>Metazoa</taxon>
        <taxon>Spiralia</taxon>
        <taxon>Lophotrochozoa</taxon>
        <taxon>Mollusca</taxon>
        <taxon>Gastropoda</taxon>
        <taxon>Caenogastropoda</taxon>
        <taxon>Sorbeoconcha</taxon>
        <taxon>Cerithioidea</taxon>
        <taxon>Batillariidae</taxon>
        <taxon>Batillaria</taxon>
    </lineage>
</organism>
<reference evidence="2 3" key="1">
    <citation type="journal article" date="2023" name="Sci. Data">
        <title>Genome assembly of the Korean intertidal mud-creeper Batillaria attramentaria.</title>
        <authorList>
            <person name="Patra A.K."/>
            <person name="Ho P.T."/>
            <person name="Jun S."/>
            <person name="Lee S.J."/>
            <person name="Kim Y."/>
            <person name="Won Y.J."/>
        </authorList>
    </citation>
    <scope>NUCLEOTIDE SEQUENCE [LARGE SCALE GENOMIC DNA]</scope>
    <source>
        <strain evidence="2">Wonlab-2016</strain>
    </source>
</reference>
<dbReference type="PANTHER" id="PTHR21521:SF0">
    <property type="entry name" value="AMUN, ISOFORM A"/>
    <property type="match status" value="1"/>
</dbReference>
<gene>
    <name evidence="2" type="ORF">BaRGS_00007409</name>
</gene>
<dbReference type="PANTHER" id="PTHR21521">
    <property type="entry name" value="AMUN, ISOFORM A"/>
    <property type="match status" value="1"/>
</dbReference>
<dbReference type="EMBL" id="JACVVK020000032">
    <property type="protein sequence ID" value="KAK7501284.1"/>
    <property type="molecule type" value="Genomic_DNA"/>
</dbReference>
<name>A0ABD0LP82_9CAEN</name>
<evidence type="ECO:0000256" key="1">
    <source>
        <dbReference type="SAM" id="MobiDB-lite"/>
    </source>
</evidence>